<organism evidence="6 7">
    <name type="scientific">Xylophilus rhododendri</name>
    <dbReference type="NCBI Taxonomy" id="2697032"/>
    <lineage>
        <taxon>Bacteria</taxon>
        <taxon>Pseudomonadati</taxon>
        <taxon>Pseudomonadota</taxon>
        <taxon>Betaproteobacteria</taxon>
        <taxon>Burkholderiales</taxon>
        <taxon>Xylophilus</taxon>
    </lineage>
</organism>
<evidence type="ECO:0000256" key="5">
    <source>
        <dbReference type="SAM" id="Phobius"/>
    </source>
</evidence>
<feature type="transmembrane region" description="Helical" evidence="5">
    <location>
        <begin position="75"/>
        <end position="94"/>
    </location>
</feature>
<keyword evidence="4 5" id="KW-0472">Membrane</keyword>
<protein>
    <submittedName>
        <fullName evidence="6">DoxX family membrane protein</fullName>
    </submittedName>
</protein>
<dbReference type="AlphaFoldDB" id="A0A857J2P9"/>
<dbReference type="Pfam" id="PF07681">
    <property type="entry name" value="DoxX"/>
    <property type="match status" value="1"/>
</dbReference>
<dbReference type="InterPro" id="IPR032808">
    <property type="entry name" value="DoxX"/>
</dbReference>
<evidence type="ECO:0000313" key="7">
    <source>
        <dbReference type="Proteomes" id="UP000464787"/>
    </source>
</evidence>
<evidence type="ECO:0000256" key="3">
    <source>
        <dbReference type="ARBA" id="ARBA00022989"/>
    </source>
</evidence>
<sequence length="132" mass="14092">MPHDTALLIARICLVLMFPFSCLDKIVNRRDALAQAASNPWVPAAFAPLLLVLGGLLEIAGPVCVVSGWMARPAAALLALYCVATALLFHRFWASGDFWQPGASAGRAHFWDFTKNLGLTGGLLLVALGQGF</sequence>
<evidence type="ECO:0000256" key="1">
    <source>
        <dbReference type="ARBA" id="ARBA00004141"/>
    </source>
</evidence>
<gene>
    <name evidence="6" type="ORF">GT347_05640</name>
</gene>
<evidence type="ECO:0000313" key="6">
    <source>
        <dbReference type="EMBL" id="QHI97513.1"/>
    </source>
</evidence>
<keyword evidence="7" id="KW-1185">Reference proteome</keyword>
<dbReference type="Proteomes" id="UP000464787">
    <property type="component" value="Chromosome"/>
</dbReference>
<proteinExistence type="predicted"/>
<keyword evidence="3 5" id="KW-1133">Transmembrane helix</keyword>
<accession>A0A857J2P9</accession>
<feature type="transmembrane region" description="Helical" evidence="5">
    <location>
        <begin position="44"/>
        <end position="69"/>
    </location>
</feature>
<dbReference type="GO" id="GO:0016020">
    <property type="term" value="C:membrane"/>
    <property type="evidence" value="ECO:0007669"/>
    <property type="project" value="UniProtKB-SubCell"/>
</dbReference>
<dbReference type="RefSeq" id="WP_160551031.1">
    <property type="nucleotide sequence ID" value="NZ_CP047650.1"/>
</dbReference>
<keyword evidence="2 5" id="KW-0812">Transmembrane</keyword>
<feature type="transmembrane region" description="Helical" evidence="5">
    <location>
        <begin position="6"/>
        <end position="23"/>
    </location>
</feature>
<evidence type="ECO:0000256" key="4">
    <source>
        <dbReference type="ARBA" id="ARBA00023136"/>
    </source>
</evidence>
<name>A0A857J2P9_9BURK</name>
<evidence type="ECO:0000256" key="2">
    <source>
        <dbReference type="ARBA" id="ARBA00022692"/>
    </source>
</evidence>
<dbReference type="KEGG" id="xyk:GT347_05640"/>
<comment type="subcellular location">
    <subcellularLocation>
        <location evidence="1">Membrane</location>
        <topology evidence="1">Multi-pass membrane protein</topology>
    </subcellularLocation>
</comment>
<dbReference type="EMBL" id="CP047650">
    <property type="protein sequence ID" value="QHI97513.1"/>
    <property type="molecule type" value="Genomic_DNA"/>
</dbReference>
<reference evidence="6 7" key="1">
    <citation type="submission" date="2020-01" db="EMBL/GenBank/DDBJ databases">
        <title>Genome sequencing of strain KACC 21265.</title>
        <authorList>
            <person name="Heo J."/>
            <person name="Kim S.-J."/>
            <person name="Kim J.-S."/>
            <person name="Hong S.-B."/>
            <person name="Kwon S.-W."/>
        </authorList>
    </citation>
    <scope>NUCLEOTIDE SEQUENCE [LARGE SCALE GENOMIC DNA]</scope>
    <source>
        <strain evidence="6 7">KACC 21265</strain>
    </source>
</reference>